<evidence type="ECO:0000313" key="1">
    <source>
        <dbReference type="EMBL" id="SAL40588.1"/>
    </source>
</evidence>
<sequence length="72" mass="7750">MYVSIWLSAIAVALVAAWTIAFALPMSAEEELNRATVSEALLDVDLPAMPNWLASSTNALAASFCGQQRSRH</sequence>
<organism evidence="1 2">
    <name type="scientific">Caballeronia telluris</name>
    <dbReference type="NCBI Taxonomy" id="326475"/>
    <lineage>
        <taxon>Bacteria</taxon>
        <taxon>Pseudomonadati</taxon>
        <taxon>Pseudomonadota</taxon>
        <taxon>Betaproteobacteria</taxon>
        <taxon>Burkholderiales</taxon>
        <taxon>Burkholderiaceae</taxon>
        <taxon>Caballeronia</taxon>
    </lineage>
</organism>
<dbReference type="EMBL" id="FCNZ02000006">
    <property type="protein sequence ID" value="SAL40588.1"/>
    <property type="molecule type" value="Genomic_DNA"/>
</dbReference>
<keyword evidence="2" id="KW-1185">Reference proteome</keyword>
<dbReference type="Proteomes" id="UP000054717">
    <property type="component" value="Unassembled WGS sequence"/>
</dbReference>
<protein>
    <submittedName>
        <fullName evidence="1">Uncharacterized protein</fullName>
    </submittedName>
</protein>
<evidence type="ECO:0000313" key="2">
    <source>
        <dbReference type="Proteomes" id="UP000054717"/>
    </source>
</evidence>
<dbReference type="AlphaFoldDB" id="A0A158H8F0"/>
<reference evidence="1" key="1">
    <citation type="submission" date="2016-01" db="EMBL/GenBank/DDBJ databases">
        <authorList>
            <person name="Peeters Charlotte."/>
        </authorList>
    </citation>
    <scope>NUCLEOTIDE SEQUENCE</scope>
    <source>
        <strain evidence="1">LMG 22936</strain>
    </source>
</reference>
<proteinExistence type="predicted"/>
<gene>
    <name evidence="1" type="ORF">AWB66_02081</name>
</gene>
<comment type="caution">
    <text evidence="1">The sequence shown here is derived from an EMBL/GenBank/DDBJ whole genome shotgun (WGS) entry which is preliminary data.</text>
</comment>
<name>A0A158H8F0_9BURK</name>
<accession>A0A158H8F0</accession>